<evidence type="ECO:0000313" key="10">
    <source>
        <dbReference type="EMBL" id="TQD42714.1"/>
    </source>
</evidence>
<keyword evidence="1" id="KW-0229">DNA integration</keyword>
<comment type="caution">
    <text evidence="10">The sequence shown here is derived from an EMBL/GenBank/DDBJ whole genome shotgun (WGS) entry which is preliminary data.</text>
</comment>
<feature type="region of interest" description="Disordered" evidence="7">
    <location>
        <begin position="610"/>
        <end position="651"/>
    </location>
</feature>
<dbReference type="Proteomes" id="UP000319010">
    <property type="component" value="Unassembled WGS sequence"/>
</dbReference>
<evidence type="ECO:0000256" key="4">
    <source>
        <dbReference type="PIRSR" id="PIRSR606118-50"/>
    </source>
</evidence>
<dbReference type="CDD" id="cd00338">
    <property type="entry name" value="Ser_Recombinase"/>
    <property type="match status" value="1"/>
</dbReference>
<dbReference type="Gene3D" id="3.40.50.1390">
    <property type="entry name" value="Resolvase, N-terminal catalytic domain"/>
    <property type="match status" value="1"/>
</dbReference>
<dbReference type="PANTHER" id="PTHR30461:SF23">
    <property type="entry name" value="DNA RECOMBINASE-RELATED"/>
    <property type="match status" value="1"/>
</dbReference>
<proteinExistence type="predicted"/>
<keyword evidence="6" id="KW-0175">Coiled coil</keyword>
<feature type="region of interest" description="Disordered" evidence="7">
    <location>
        <begin position="31"/>
        <end position="50"/>
    </location>
</feature>
<dbReference type="GO" id="GO:0003677">
    <property type="term" value="F:DNA binding"/>
    <property type="evidence" value="ECO:0007669"/>
    <property type="project" value="UniProtKB-KW"/>
</dbReference>
<dbReference type="Pfam" id="PF00239">
    <property type="entry name" value="Resolvase"/>
    <property type="match status" value="1"/>
</dbReference>
<gene>
    <name evidence="10" type="ORF">FK256_08750</name>
</gene>
<organism evidence="10 11">
    <name type="scientific">Actinomyces johnsonii</name>
    <dbReference type="NCBI Taxonomy" id="544581"/>
    <lineage>
        <taxon>Bacteria</taxon>
        <taxon>Bacillati</taxon>
        <taxon>Actinomycetota</taxon>
        <taxon>Actinomycetes</taxon>
        <taxon>Actinomycetales</taxon>
        <taxon>Actinomycetaceae</taxon>
        <taxon>Actinomyces</taxon>
    </lineage>
</organism>
<keyword evidence="2" id="KW-0238">DNA-binding</keyword>
<keyword evidence="3" id="KW-0233">DNA recombination</keyword>
<dbReference type="EMBL" id="VICB01000013">
    <property type="protein sequence ID" value="TQD42714.1"/>
    <property type="molecule type" value="Genomic_DNA"/>
</dbReference>
<dbReference type="SUPFAM" id="SSF53041">
    <property type="entry name" value="Resolvase-like"/>
    <property type="match status" value="1"/>
</dbReference>
<feature type="domain" description="Resolvase/invertase-type recombinase catalytic" evidence="8">
    <location>
        <begin position="21"/>
        <end position="173"/>
    </location>
</feature>
<protein>
    <submittedName>
        <fullName evidence="10">Recombinase family protein</fullName>
    </submittedName>
</protein>
<feature type="region of interest" description="Disordered" evidence="7">
    <location>
        <begin position="505"/>
        <end position="570"/>
    </location>
</feature>
<dbReference type="InterPro" id="IPR025827">
    <property type="entry name" value="Zn_ribbon_recom_dom"/>
</dbReference>
<dbReference type="GO" id="GO:0015074">
    <property type="term" value="P:DNA integration"/>
    <property type="evidence" value="ECO:0007669"/>
    <property type="project" value="UniProtKB-KW"/>
</dbReference>
<dbReference type="InterPro" id="IPR038109">
    <property type="entry name" value="DNA_bind_recomb_sf"/>
</dbReference>
<dbReference type="AlphaFoldDB" id="A0A508A2L4"/>
<dbReference type="InterPro" id="IPR006118">
    <property type="entry name" value="Recombinase_CS"/>
</dbReference>
<evidence type="ECO:0000256" key="3">
    <source>
        <dbReference type="ARBA" id="ARBA00023172"/>
    </source>
</evidence>
<dbReference type="GO" id="GO:0000150">
    <property type="term" value="F:DNA strand exchange activity"/>
    <property type="evidence" value="ECO:0007669"/>
    <property type="project" value="InterPro"/>
</dbReference>
<dbReference type="SMART" id="SM00857">
    <property type="entry name" value="Resolvase"/>
    <property type="match status" value="1"/>
</dbReference>
<dbReference type="PROSITE" id="PS00397">
    <property type="entry name" value="RECOMBINASES_1"/>
    <property type="match status" value="1"/>
</dbReference>
<feature type="coiled-coil region" evidence="6">
    <location>
        <begin position="399"/>
        <end position="454"/>
    </location>
</feature>
<feature type="domain" description="Recombinase" evidence="9">
    <location>
        <begin position="180"/>
        <end position="299"/>
    </location>
</feature>
<feature type="compositionally biased region" description="Basic and acidic residues" evidence="7">
    <location>
        <begin position="527"/>
        <end position="550"/>
    </location>
</feature>
<evidence type="ECO:0000259" key="9">
    <source>
        <dbReference type="PROSITE" id="PS51737"/>
    </source>
</evidence>
<dbReference type="Pfam" id="PF07508">
    <property type="entry name" value="Recombinase"/>
    <property type="match status" value="1"/>
</dbReference>
<name>A0A508A2L4_9ACTO</name>
<feature type="active site" description="O-(5'-phospho-DNA)-serine intermediate" evidence="4 5">
    <location>
        <position position="29"/>
    </location>
</feature>
<accession>A0A508A2L4</accession>
<dbReference type="PROSITE" id="PS51737">
    <property type="entry name" value="RECOMBINASE_DNA_BIND"/>
    <property type="match status" value="1"/>
</dbReference>
<dbReference type="InterPro" id="IPR011109">
    <property type="entry name" value="DNA_bind_recombinase_dom"/>
</dbReference>
<dbReference type="InterPro" id="IPR036162">
    <property type="entry name" value="Resolvase-like_N_sf"/>
</dbReference>
<evidence type="ECO:0000256" key="6">
    <source>
        <dbReference type="SAM" id="Coils"/>
    </source>
</evidence>
<dbReference type="InterPro" id="IPR050639">
    <property type="entry name" value="SSR_resolvase"/>
</dbReference>
<evidence type="ECO:0000256" key="7">
    <source>
        <dbReference type="SAM" id="MobiDB-lite"/>
    </source>
</evidence>
<dbReference type="InterPro" id="IPR006119">
    <property type="entry name" value="Resolv_N"/>
</dbReference>
<sequence>MPDALAPDPFTAMAAQLTPKRAVSYIRVSTREQAQRGGSEEGFSLPAQREANKRKAQSMGALVVKEFADRGESARSANRPELQKMLAYLKEDGGIDYVIVHKLDRLARNRADDVEINRAFEEAGVRLVSTSENIDQTPGGMLLHGIMSSIAEFYSRNLANEVIKGMGEKARNGGTLGKAPLGYVNVRGRDEHGREVRTVELDEERAPLLRLAFSEYATGQWTVGQLAKHVAGLGLDVPATPSRPARPITKGRLHTLLRHPYYKGVVQFQGVEYPGKHEPLVDEETWQAVQAVLGSHRSGERERMHNHFLKSTVVCGQCGSRLLVQNTKNGKGVLYPYFICARRQRLHDCSFKAVLIEVVEAQMQEVYRRLYVSEADRQEIERYLLAELARIEGEKDRSVRSLTVRRTNLEDERRRLLQAHYGGAVPLELLKEEQERLGRELAGIQRQLDAYQADAKLVWAHVEQALDLLEDCYRLYMAAPDHLRKQLNQVFFERVLVNPAVDEDGRVILPGEGGDDGAGGELQDADDGVRGADDEPDGQRGSDGWERGECEADDAASDEPTGRADEAPCSVRVADTGSDVCLEARLNRPFDQLASARLRAVARIAALRKSPTSMGGGRRSSAETATGAVSQGEGLYSDAVVPPAGLEPARP</sequence>
<evidence type="ECO:0000259" key="8">
    <source>
        <dbReference type="PROSITE" id="PS51736"/>
    </source>
</evidence>
<dbReference type="RefSeq" id="WP_141424493.1">
    <property type="nucleotide sequence ID" value="NZ_JASPFB010000008.1"/>
</dbReference>
<dbReference type="PROSITE" id="PS51736">
    <property type="entry name" value="RECOMBINASES_3"/>
    <property type="match status" value="1"/>
</dbReference>
<dbReference type="PANTHER" id="PTHR30461">
    <property type="entry name" value="DNA-INVERTASE FROM LAMBDOID PROPHAGE"/>
    <property type="match status" value="1"/>
</dbReference>
<evidence type="ECO:0000256" key="5">
    <source>
        <dbReference type="PROSITE-ProRule" id="PRU10137"/>
    </source>
</evidence>
<evidence type="ECO:0000256" key="1">
    <source>
        <dbReference type="ARBA" id="ARBA00022908"/>
    </source>
</evidence>
<evidence type="ECO:0000313" key="11">
    <source>
        <dbReference type="Proteomes" id="UP000319010"/>
    </source>
</evidence>
<dbReference type="Pfam" id="PF13408">
    <property type="entry name" value="Zn_ribbon_recom"/>
    <property type="match status" value="1"/>
</dbReference>
<dbReference type="Gene3D" id="3.90.1750.20">
    <property type="entry name" value="Putative Large Serine Recombinase, Chain B, Domain 2"/>
    <property type="match status" value="1"/>
</dbReference>
<evidence type="ECO:0000256" key="2">
    <source>
        <dbReference type="ARBA" id="ARBA00023125"/>
    </source>
</evidence>
<reference evidence="10 11" key="1">
    <citation type="submission" date="2019-06" db="EMBL/GenBank/DDBJ databases">
        <title>Draft genome sequence of Actinomyces johnsonii CCUG 34287T.</title>
        <authorList>
            <person name="Salva-Serra F."/>
            <person name="Cardew S."/>
            <person name="Moore E."/>
        </authorList>
    </citation>
    <scope>NUCLEOTIDE SEQUENCE [LARGE SCALE GENOMIC DNA]</scope>
    <source>
        <strain evidence="10 11">CCUG 34287</strain>
    </source>
</reference>